<dbReference type="EMBL" id="JAGKQM010000012">
    <property type="protein sequence ID" value="KAH0897527.1"/>
    <property type="molecule type" value="Genomic_DNA"/>
</dbReference>
<name>A0ABQ8AYA8_BRANA</name>
<gene>
    <name evidence="2" type="ORF">HID58_047095</name>
</gene>
<accession>A0ABQ8AYA8</accession>
<evidence type="ECO:0000313" key="3">
    <source>
        <dbReference type="Proteomes" id="UP000824890"/>
    </source>
</evidence>
<feature type="region of interest" description="Disordered" evidence="1">
    <location>
        <begin position="1"/>
        <end position="20"/>
    </location>
</feature>
<feature type="compositionally biased region" description="Basic and acidic residues" evidence="1">
    <location>
        <begin position="216"/>
        <end position="225"/>
    </location>
</feature>
<sequence length="365" mass="38842">IKKLIKGPGYNDEEPPIGGGSPYRHHHNLHYSIGLILYTQGHRVLSPDPPRPSVPQTEFSESAAVYVDSHGGPSGDKDTESMGPVPSNVEPSPAQSTGRKDHVVVEPMETHTHDSHEAPLQDHLPTVSESHTVPNVSGVVNQILSGISKELPHPSTLPGNVVGGQCQSSKFGIGNEQQELSHPSPAPANVAAGPSVSSKFVPKNEKETIFVGSETHGSDPVEEPSKLGIENNDEVDGSSNPSPSKFKGVGDVPAADDAAGDGARRVSKRKHNSPQRFSPSEPTVRKEATKKFTKNVLGNKHASKLAKKNAPVSSNPTPPPGCFPSLLGGFNAFAPPTPANRDTFLKRLYAAKFNEGHLFFFYDVG</sequence>
<feature type="non-terminal residue" evidence="2">
    <location>
        <position position="1"/>
    </location>
</feature>
<reference evidence="2 3" key="1">
    <citation type="submission" date="2021-05" db="EMBL/GenBank/DDBJ databases">
        <title>Genome Assembly of Synthetic Allotetraploid Brassica napus Reveals Homoeologous Exchanges between Subgenomes.</title>
        <authorList>
            <person name="Davis J.T."/>
        </authorList>
    </citation>
    <scope>NUCLEOTIDE SEQUENCE [LARGE SCALE GENOMIC DNA]</scope>
    <source>
        <strain evidence="3">cv. Da-Ae</strain>
        <tissue evidence="2">Seedling</tissue>
    </source>
</reference>
<proteinExistence type="predicted"/>
<feature type="region of interest" description="Disordered" evidence="1">
    <location>
        <begin position="66"/>
        <end position="100"/>
    </location>
</feature>
<feature type="compositionally biased region" description="Low complexity" evidence="1">
    <location>
        <begin position="249"/>
        <end position="261"/>
    </location>
</feature>
<evidence type="ECO:0000256" key="1">
    <source>
        <dbReference type="SAM" id="MobiDB-lite"/>
    </source>
</evidence>
<evidence type="ECO:0000313" key="2">
    <source>
        <dbReference type="EMBL" id="KAH0897527.1"/>
    </source>
</evidence>
<keyword evidence="3" id="KW-1185">Reference proteome</keyword>
<comment type="caution">
    <text evidence="2">The sequence shown here is derived from an EMBL/GenBank/DDBJ whole genome shotgun (WGS) entry which is preliminary data.</text>
</comment>
<feature type="region of interest" description="Disordered" evidence="1">
    <location>
        <begin position="175"/>
        <end position="320"/>
    </location>
</feature>
<organism evidence="2 3">
    <name type="scientific">Brassica napus</name>
    <name type="common">Rape</name>
    <dbReference type="NCBI Taxonomy" id="3708"/>
    <lineage>
        <taxon>Eukaryota</taxon>
        <taxon>Viridiplantae</taxon>
        <taxon>Streptophyta</taxon>
        <taxon>Embryophyta</taxon>
        <taxon>Tracheophyta</taxon>
        <taxon>Spermatophyta</taxon>
        <taxon>Magnoliopsida</taxon>
        <taxon>eudicotyledons</taxon>
        <taxon>Gunneridae</taxon>
        <taxon>Pentapetalae</taxon>
        <taxon>rosids</taxon>
        <taxon>malvids</taxon>
        <taxon>Brassicales</taxon>
        <taxon>Brassicaceae</taxon>
        <taxon>Brassiceae</taxon>
        <taxon>Brassica</taxon>
    </lineage>
</organism>
<dbReference type="Proteomes" id="UP000824890">
    <property type="component" value="Unassembled WGS sequence"/>
</dbReference>
<protein>
    <submittedName>
        <fullName evidence="2">Uncharacterized protein</fullName>
    </submittedName>
</protein>